<reference evidence="2" key="1">
    <citation type="submission" date="2020-03" db="EMBL/GenBank/DDBJ databases">
        <title>A transcriptome and proteome of the tick Rhipicephalus microplus shaped by the genetic composition of its hosts and developmental stage.</title>
        <authorList>
            <person name="Garcia G.R."/>
            <person name="Ribeiro J.M.C."/>
            <person name="Maruyama S.R."/>
            <person name="Gardinasse L.G."/>
            <person name="Nelson K."/>
            <person name="Ferreira B.R."/>
            <person name="Andrade T.G."/>
            <person name="Santos I.K.F.M."/>
        </authorList>
    </citation>
    <scope>NUCLEOTIDE SEQUENCE</scope>
    <source>
        <strain evidence="2">NSGR</strain>
        <tissue evidence="2">Salivary glands</tissue>
    </source>
</reference>
<dbReference type="OrthoDB" id="6494741at2759"/>
<name>A0A6G5AFI0_RHIMP</name>
<dbReference type="Pfam" id="PF13966">
    <property type="entry name" value="zf-RVT"/>
    <property type="match status" value="1"/>
</dbReference>
<protein>
    <submittedName>
        <fullName evidence="2">Putative tick transposon</fullName>
    </submittedName>
</protein>
<sequence>MPAAPSAKTFFFKLHTGTLPVRTFLEERGFYMPWGSHCLICKKPETIDHVFLHCWEGVYFWDVLQRTIKKEFPLDPHGIRYLAIENEDGLPFDFIMMTALHSIWRSRMAGFHCDPDRRPAREYFKESISRLLEVVRTDECVPLWVERVEALLTMKEF</sequence>
<evidence type="ECO:0000259" key="1">
    <source>
        <dbReference type="Pfam" id="PF13966"/>
    </source>
</evidence>
<dbReference type="EMBL" id="GIKN01006750">
    <property type="protein sequence ID" value="NIE49023.1"/>
    <property type="molecule type" value="Transcribed_RNA"/>
</dbReference>
<accession>A0A6G5AFI0</accession>
<evidence type="ECO:0000313" key="2">
    <source>
        <dbReference type="EMBL" id="NIE49023.1"/>
    </source>
</evidence>
<dbReference type="InterPro" id="IPR026960">
    <property type="entry name" value="RVT-Znf"/>
</dbReference>
<dbReference type="VEuPathDB" id="VectorBase:LOC119159848"/>
<dbReference type="AlphaFoldDB" id="A0A6G5AFI0"/>
<proteinExistence type="predicted"/>
<organism evidence="2">
    <name type="scientific">Rhipicephalus microplus</name>
    <name type="common">Cattle tick</name>
    <name type="synonym">Boophilus microplus</name>
    <dbReference type="NCBI Taxonomy" id="6941"/>
    <lineage>
        <taxon>Eukaryota</taxon>
        <taxon>Metazoa</taxon>
        <taxon>Ecdysozoa</taxon>
        <taxon>Arthropoda</taxon>
        <taxon>Chelicerata</taxon>
        <taxon>Arachnida</taxon>
        <taxon>Acari</taxon>
        <taxon>Parasitiformes</taxon>
        <taxon>Ixodida</taxon>
        <taxon>Ixodoidea</taxon>
        <taxon>Ixodidae</taxon>
        <taxon>Rhipicephalinae</taxon>
        <taxon>Rhipicephalus</taxon>
        <taxon>Boophilus</taxon>
    </lineage>
</organism>
<feature type="domain" description="Reverse transcriptase zinc-binding" evidence="1">
    <location>
        <begin position="4"/>
        <end position="61"/>
    </location>
</feature>